<proteinExistence type="predicted"/>
<feature type="region of interest" description="Disordered" evidence="1">
    <location>
        <begin position="98"/>
        <end position="119"/>
    </location>
</feature>
<organism evidence="3 4">
    <name type="scientific">Hyaloscypha variabilis (strain UAMH 11265 / GT02V1 / F)</name>
    <name type="common">Meliniomyces variabilis</name>
    <dbReference type="NCBI Taxonomy" id="1149755"/>
    <lineage>
        <taxon>Eukaryota</taxon>
        <taxon>Fungi</taxon>
        <taxon>Dikarya</taxon>
        <taxon>Ascomycota</taxon>
        <taxon>Pezizomycotina</taxon>
        <taxon>Leotiomycetes</taxon>
        <taxon>Helotiales</taxon>
        <taxon>Hyaloscyphaceae</taxon>
        <taxon>Hyaloscypha</taxon>
        <taxon>Hyaloscypha variabilis</taxon>
    </lineage>
</organism>
<dbReference type="EMBL" id="KZ613944">
    <property type="protein sequence ID" value="PMD41738.1"/>
    <property type="molecule type" value="Genomic_DNA"/>
</dbReference>
<dbReference type="OrthoDB" id="10409997at2759"/>
<dbReference type="AlphaFoldDB" id="A0A2J6RT84"/>
<keyword evidence="2" id="KW-0472">Membrane</keyword>
<keyword evidence="2" id="KW-0812">Transmembrane</keyword>
<evidence type="ECO:0000313" key="3">
    <source>
        <dbReference type="EMBL" id="PMD41738.1"/>
    </source>
</evidence>
<reference evidence="3 4" key="1">
    <citation type="submission" date="2016-04" db="EMBL/GenBank/DDBJ databases">
        <title>A degradative enzymes factory behind the ericoid mycorrhizal symbiosis.</title>
        <authorList>
            <consortium name="DOE Joint Genome Institute"/>
            <person name="Martino E."/>
            <person name="Morin E."/>
            <person name="Grelet G."/>
            <person name="Kuo A."/>
            <person name="Kohler A."/>
            <person name="Daghino S."/>
            <person name="Barry K."/>
            <person name="Choi C."/>
            <person name="Cichocki N."/>
            <person name="Clum A."/>
            <person name="Copeland A."/>
            <person name="Hainaut M."/>
            <person name="Haridas S."/>
            <person name="Labutti K."/>
            <person name="Lindquist E."/>
            <person name="Lipzen A."/>
            <person name="Khouja H.-R."/>
            <person name="Murat C."/>
            <person name="Ohm R."/>
            <person name="Olson A."/>
            <person name="Spatafora J."/>
            <person name="Veneault-Fourrey C."/>
            <person name="Henrissat B."/>
            <person name="Grigoriev I."/>
            <person name="Martin F."/>
            <person name="Perotto S."/>
        </authorList>
    </citation>
    <scope>NUCLEOTIDE SEQUENCE [LARGE SCALE GENOMIC DNA]</scope>
    <source>
        <strain evidence="3 4">F</strain>
    </source>
</reference>
<protein>
    <submittedName>
        <fullName evidence="3">Uncharacterized protein</fullName>
    </submittedName>
</protein>
<sequence length="175" mass="19451">MAQLTRRFGGNVNFGEDGPDNSMAVAMVTVFVLLMIFFALMIVWLVLSIYLSLKGAKRNSRPPPFSPNLTAKQIQRRAALITFTFGLILLSKRFKAKQRRDFGPPEPEPGEGGGIYEHTDPQKTMYRKGGFGDRVRVFFGGKKTGEEAEMQVLSTGFTNFDGVDAPQLQVEEPVT</sequence>
<evidence type="ECO:0000256" key="2">
    <source>
        <dbReference type="SAM" id="Phobius"/>
    </source>
</evidence>
<keyword evidence="2" id="KW-1133">Transmembrane helix</keyword>
<gene>
    <name evidence="3" type="ORF">L207DRAFT_624105</name>
</gene>
<name>A0A2J6RT84_HYAVF</name>
<evidence type="ECO:0000313" key="4">
    <source>
        <dbReference type="Proteomes" id="UP000235786"/>
    </source>
</evidence>
<dbReference type="Proteomes" id="UP000235786">
    <property type="component" value="Unassembled WGS sequence"/>
</dbReference>
<feature type="transmembrane region" description="Helical" evidence="2">
    <location>
        <begin position="24"/>
        <end position="53"/>
    </location>
</feature>
<evidence type="ECO:0000256" key="1">
    <source>
        <dbReference type="SAM" id="MobiDB-lite"/>
    </source>
</evidence>
<keyword evidence="4" id="KW-1185">Reference proteome</keyword>
<accession>A0A2J6RT84</accession>
<feature type="transmembrane region" description="Helical" evidence="2">
    <location>
        <begin position="74"/>
        <end position="91"/>
    </location>
</feature>